<keyword evidence="3" id="KW-1185">Reference proteome</keyword>
<feature type="compositionally biased region" description="Low complexity" evidence="1">
    <location>
        <begin position="29"/>
        <end position="40"/>
    </location>
</feature>
<organism evidence="2 3">
    <name type="scientific">Mycolicibacterium arseniciresistens</name>
    <dbReference type="NCBI Taxonomy" id="3062257"/>
    <lineage>
        <taxon>Bacteria</taxon>
        <taxon>Bacillati</taxon>
        <taxon>Actinomycetota</taxon>
        <taxon>Actinomycetes</taxon>
        <taxon>Mycobacteriales</taxon>
        <taxon>Mycobacteriaceae</taxon>
        <taxon>Mycolicibacterium</taxon>
    </lineage>
</organism>
<dbReference type="Proteomes" id="UP001168823">
    <property type="component" value="Unassembled WGS sequence"/>
</dbReference>
<evidence type="ECO:0000313" key="3">
    <source>
        <dbReference type="Proteomes" id="UP001168823"/>
    </source>
</evidence>
<gene>
    <name evidence="2" type="ORF">Q2100_21270</name>
</gene>
<dbReference type="RefSeq" id="WP_302915653.1">
    <property type="nucleotide sequence ID" value="NZ_JAUMSQ010000192.1"/>
</dbReference>
<proteinExistence type="predicted"/>
<dbReference type="EMBL" id="JAUMSQ010000192">
    <property type="protein sequence ID" value="MDO3638284.1"/>
    <property type="molecule type" value="Genomic_DNA"/>
</dbReference>
<feature type="region of interest" description="Disordered" evidence="1">
    <location>
        <begin position="20"/>
        <end position="46"/>
    </location>
</feature>
<accession>A0ABT8UKF9</accession>
<name>A0ABT8UKF9_9MYCO</name>
<protein>
    <submittedName>
        <fullName evidence="2">Uncharacterized protein</fullName>
    </submittedName>
</protein>
<reference evidence="2" key="1">
    <citation type="submission" date="2023-07" db="EMBL/GenBank/DDBJ databases">
        <title>Mycolicibacterium sp. nov., a novel bacterial species.</title>
        <authorList>
            <person name="Cao Y."/>
        </authorList>
    </citation>
    <scope>NUCLEOTIDE SEQUENCE</scope>
    <source>
        <strain evidence="2">KC 300</strain>
    </source>
</reference>
<evidence type="ECO:0000313" key="2">
    <source>
        <dbReference type="EMBL" id="MDO3638284.1"/>
    </source>
</evidence>
<evidence type="ECO:0000256" key="1">
    <source>
        <dbReference type="SAM" id="MobiDB-lite"/>
    </source>
</evidence>
<comment type="caution">
    <text evidence="2">The sequence shown here is derived from an EMBL/GenBank/DDBJ whole genome shotgun (WGS) entry which is preliminary data.</text>
</comment>
<sequence>MASSPDDELTAAAGALAEHESLGRKLESARQQADASATEAARARARLADEQADSARLEKMSLTSILAHLKGSHDDDLAREAAEQQAAEYEYLTRQARADADRKLVDHLEQRRARLGDVQARFDRALADKERWMRQHNDPQAARLVEIAQQQGGTAAEIGELGQALDAGEAALEHLRAAAETLDDAGFWSAYDTWFDGGMIASMVKNDRLDEVAALLRAADSALRAFTAELSDVHMAGVRLVELGEFTKMFDVWFDNLFTDLAVRDRIIEAKEKVTEAITGVHRIQEGVASRIDEVTARLERLHADRVELLTT</sequence>